<dbReference type="InterPro" id="IPR051087">
    <property type="entry name" value="Mitochondrial_ACSM"/>
</dbReference>
<dbReference type="AlphaFoldDB" id="X1K220"/>
<dbReference type="EMBL" id="BARU01047660">
    <property type="protein sequence ID" value="GAI01032.1"/>
    <property type="molecule type" value="Genomic_DNA"/>
</dbReference>
<keyword evidence="3" id="KW-0547">Nucleotide-binding</keyword>
<name>X1K220_9ZZZZ</name>
<reference evidence="5" key="1">
    <citation type="journal article" date="2014" name="Front. Microbiol.">
        <title>High frequency of phylogenetically diverse reductive dehalogenase-homologous genes in deep subseafloor sedimentary metagenomes.</title>
        <authorList>
            <person name="Kawai M."/>
            <person name="Futagami T."/>
            <person name="Toyoda A."/>
            <person name="Takaki Y."/>
            <person name="Nishi S."/>
            <person name="Hori S."/>
            <person name="Arai W."/>
            <person name="Tsubouchi T."/>
            <person name="Morono Y."/>
            <person name="Uchiyama I."/>
            <person name="Ito T."/>
            <person name="Fujiyama A."/>
            <person name="Inagaki F."/>
            <person name="Takami H."/>
        </authorList>
    </citation>
    <scope>NUCLEOTIDE SEQUENCE</scope>
    <source>
        <strain evidence="5">Expedition CK06-06</strain>
    </source>
</reference>
<evidence type="ECO:0000313" key="5">
    <source>
        <dbReference type="EMBL" id="GAI01032.1"/>
    </source>
</evidence>
<dbReference type="PANTHER" id="PTHR43605:SF10">
    <property type="entry name" value="ACYL-COA SYNTHETASE MEDIUM CHAIN FAMILY MEMBER 3"/>
    <property type="match status" value="1"/>
</dbReference>
<evidence type="ECO:0000256" key="2">
    <source>
        <dbReference type="ARBA" id="ARBA00022598"/>
    </source>
</evidence>
<organism evidence="5">
    <name type="scientific">marine sediment metagenome</name>
    <dbReference type="NCBI Taxonomy" id="412755"/>
    <lineage>
        <taxon>unclassified sequences</taxon>
        <taxon>metagenomes</taxon>
        <taxon>ecological metagenomes</taxon>
    </lineage>
</organism>
<dbReference type="GO" id="GO:0004321">
    <property type="term" value="F:fatty-acyl-CoA synthase activity"/>
    <property type="evidence" value="ECO:0007669"/>
    <property type="project" value="TreeGrafter"/>
</dbReference>
<gene>
    <name evidence="5" type="ORF">S03H2_71297</name>
</gene>
<evidence type="ECO:0000256" key="4">
    <source>
        <dbReference type="ARBA" id="ARBA00022840"/>
    </source>
</evidence>
<evidence type="ECO:0008006" key="6">
    <source>
        <dbReference type="Google" id="ProtNLM"/>
    </source>
</evidence>
<dbReference type="GO" id="GO:0006633">
    <property type="term" value="P:fatty acid biosynthetic process"/>
    <property type="evidence" value="ECO:0007669"/>
    <property type="project" value="TreeGrafter"/>
</dbReference>
<evidence type="ECO:0000256" key="3">
    <source>
        <dbReference type="ARBA" id="ARBA00022741"/>
    </source>
</evidence>
<dbReference type="Gene3D" id="3.40.50.12780">
    <property type="entry name" value="N-terminal domain of ligase-like"/>
    <property type="match status" value="1"/>
</dbReference>
<dbReference type="SUPFAM" id="SSF56801">
    <property type="entry name" value="Acetyl-CoA synthetase-like"/>
    <property type="match status" value="1"/>
</dbReference>
<keyword evidence="4" id="KW-0067">ATP-binding</keyword>
<protein>
    <recommendedName>
        <fullName evidence="6">AMP-dependent synthetase/ligase domain-containing protein</fullName>
    </recommendedName>
</protein>
<sequence>MLKPGETYEEIYHNFKWEIPEYYNIGVDICDKWANQRYRLALLYRDQEGKEQKYTFWELKNLSNQLSNALRTSGIVIG</sequence>
<dbReference type="GO" id="GO:0015645">
    <property type="term" value="F:fatty acid ligase activity"/>
    <property type="evidence" value="ECO:0007669"/>
    <property type="project" value="TreeGrafter"/>
</dbReference>
<evidence type="ECO:0000256" key="1">
    <source>
        <dbReference type="ARBA" id="ARBA00006432"/>
    </source>
</evidence>
<feature type="non-terminal residue" evidence="5">
    <location>
        <position position="78"/>
    </location>
</feature>
<comment type="caution">
    <text evidence="5">The sequence shown here is derived from an EMBL/GenBank/DDBJ whole genome shotgun (WGS) entry which is preliminary data.</text>
</comment>
<accession>X1K220</accession>
<dbReference type="GO" id="GO:0006637">
    <property type="term" value="P:acyl-CoA metabolic process"/>
    <property type="evidence" value="ECO:0007669"/>
    <property type="project" value="TreeGrafter"/>
</dbReference>
<dbReference type="InterPro" id="IPR042099">
    <property type="entry name" value="ANL_N_sf"/>
</dbReference>
<proteinExistence type="inferred from homology"/>
<keyword evidence="2" id="KW-0436">Ligase</keyword>
<dbReference type="GO" id="GO:0005524">
    <property type="term" value="F:ATP binding"/>
    <property type="evidence" value="ECO:0007669"/>
    <property type="project" value="UniProtKB-KW"/>
</dbReference>
<comment type="similarity">
    <text evidence="1">Belongs to the ATP-dependent AMP-binding enzyme family.</text>
</comment>
<dbReference type="PANTHER" id="PTHR43605">
    <property type="entry name" value="ACYL-COENZYME A SYNTHETASE"/>
    <property type="match status" value="1"/>
</dbReference>